<dbReference type="InterPro" id="IPR029063">
    <property type="entry name" value="SAM-dependent_MTases_sf"/>
</dbReference>
<dbReference type="SUPFAM" id="SSF55174">
    <property type="entry name" value="Alpha-L RNA-binding motif"/>
    <property type="match status" value="1"/>
</dbReference>
<protein>
    <submittedName>
        <fullName evidence="5">23S rRNA (Cytidine1920-2'-O)/16S rRNA (Cytidine1409-2'-O)-methyltransferase</fullName>
    </submittedName>
</protein>
<dbReference type="GO" id="GO:0008168">
    <property type="term" value="F:methyltransferase activity"/>
    <property type="evidence" value="ECO:0007669"/>
    <property type="project" value="UniProtKB-KW"/>
</dbReference>
<dbReference type="GO" id="GO:0032259">
    <property type="term" value="P:methylation"/>
    <property type="evidence" value="ECO:0007669"/>
    <property type="project" value="UniProtKB-KW"/>
</dbReference>
<reference evidence="5 6" key="1">
    <citation type="submission" date="2016-10" db="EMBL/GenBank/DDBJ databases">
        <authorList>
            <person name="de Groot N.N."/>
        </authorList>
    </citation>
    <scope>NUCLEOTIDE SEQUENCE [LARGE SCALE GENOMIC DNA]</scope>
    <source>
        <strain evidence="5 6">ASO4-2</strain>
    </source>
</reference>
<dbReference type="CDD" id="cd02440">
    <property type="entry name" value="AdoMet_MTases"/>
    <property type="match status" value="1"/>
</dbReference>
<dbReference type="PIRSF" id="PIRSF005578">
    <property type="entry name" value="TlyA"/>
    <property type="match status" value="1"/>
</dbReference>
<evidence type="ECO:0000259" key="4">
    <source>
        <dbReference type="Pfam" id="PF01728"/>
    </source>
</evidence>
<dbReference type="PANTHER" id="PTHR32319">
    <property type="entry name" value="BACTERIAL HEMOLYSIN-LIKE PROTEIN"/>
    <property type="match status" value="1"/>
</dbReference>
<evidence type="ECO:0000313" key="5">
    <source>
        <dbReference type="EMBL" id="SDB33761.1"/>
    </source>
</evidence>
<sequence length="256" mass="27705">MGRKIRADLALVEQGLVESREKAERLIMAGRVSCVVDGSPRPVGKPGQGVAPDAELRVVAGERFVSRGGEKLLTALEHFAVNIQGRIALDVGASTGGFTDCLLQHGALKVYAVDVGKGQLDWKLRQDSRVVNLEGVNFRHAGPDLLPELVDVITADCSFISLRLILPPCLHFCKPSTDIFALIKPQFEADPGAGERGVIRDPLLREQILKDVTKFAHDELGLVCRGIVPSKILGPKGNQEYLAWFRPAETGDAGLE</sequence>
<dbReference type="InterPro" id="IPR004538">
    <property type="entry name" value="Hemolysin_A/TlyA"/>
</dbReference>
<dbReference type="SUPFAM" id="SSF53335">
    <property type="entry name" value="S-adenosyl-L-methionine-dependent methyltransferases"/>
    <property type="match status" value="1"/>
</dbReference>
<keyword evidence="5" id="KW-0808">Transferase</keyword>
<dbReference type="STRING" id="617002.SAMN05660653_01621"/>
<dbReference type="OrthoDB" id="9784736at2"/>
<dbReference type="GO" id="GO:0003723">
    <property type="term" value="F:RNA binding"/>
    <property type="evidence" value="ECO:0007669"/>
    <property type="project" value="UniProtKB-KW"/>
</dbReference>
<feature type="domain" description="Ribosomal RNA methyltransferase FtsJ" evidence="4">
    <location>
        <begin position="64"/>
        <end position="245"/>
    </location>
</feature>
<comment type="similarity">
    <text evidence="2">Belongs to the TlyA family.</text>
</comment>
<dbReference type="InterPro" id="IPR047048">
    <property type="entry name" value="TlyA"/>
</dbReference>
<dbReference type="RefSeq" id="WP_092119801.1">
    <property type="nucleotide sequence ID" value="NZ_FMXO01000008.1"/>
</dbReference>
<dbReference type="Gene3D" id="3.10.290.10">
    <property type="entry name" value="RNA-binding S4 domain"/>
    <property type="match status" value="1"/>
</dbReference>
<dbReference type="PROSITE" id="PS50889">
    <property type="entry name" value="S4"/>
    <property type="match status" value="1"/>
</dbReference>
<dbReference type="AlphaFoldDB" id="A0A1G6CLJ9"/>
<evidence type="ECO:0000256" key="2">
    <source>
        <dbReference type="ARBA" id="ARBA00029460"/>
    </source>
</evidence>
<dbReference type="EMBL" id="FMXO01000008">
    <property type="protein sequence ID" value="SDB33761.1"/>
    <property type="molecule type" value="Genomic_DNA"/>
</dbReference>
<dbReference type="Pfam" id="PF01728">
    <property type="entry name" value="FtsJ"/>
    <property type="match status" value="1"/>
</dbReference>
<keyword evidence="6" id="KW-1185">Reference proteome</keyword>
<organism evidence="5 6">
    <name type="scientific">Desulfonatronum thiosulfatophilum</name>
    <dbReference type="NCBI Taxonomy" id="617002"/>
    <lineage>
        <taxon>Bacteria</taxon>
        <taxon>Pseudomonadati</taxon>
        <taxon>Thermodesulfobacteriota</taxon>
        <taxon>Desulfovibrionia</taxon>
        <taxon>Desulfovibrionales</taxon>
        <taxon>Desulfonatronaceae</taxon>
        <taxon>Desulfonatronum</taxon>
    </lineage>
</organism>
<proteinExistence type="inferred from homology"/>
<dbReference type="CDD" id="cd00165">
    <property type="entry name" value="S4"/>
    <property type="match status" value="1"/>
</dbReference>
<name>A0A1G6CLJ9_9BACT</name>
<evidence type="ECO:0000256" key="1">
    <source>
        <dbReference type="ARBA" id="ARBA00022884"/>
    </source>
</evidence>
<dbReference type="InterPro" id="IPR036986">
    <property type="entry name" value="S4_RNA-bd_sf"/>
</dbReference>
<keyword evidence="1 3" id="KW-0694">RNA-binding</keyword>
<evidence type="ECO:0000256" key="3">
    <source>
        <dbReference type="PROSITE-ProRule" id="PRU00182"/>
    </source>
</evidence>
<accession>A0A1G6CLJ9</accession>
<gene>
    <name evidence="5" type="ORF">SAMN05660653_01621</name>
</gene>
<dbReference type="NCBIfam" id="TIGR00478">
    <property type="entry name" value="tly"/>
    <property type="match status" value="1"/>
</dbReference>
<keyword evidence="5" id="KW-0489">Methyltransferase</keyword>
<dbReference type="Proteomes" id="UP000198771">
    <property type="component" value="Unassembled WGS sequence"/>
</dbReference>
<evidence type="ECO:0000313" key="6">
    <source>
        <dbReference type="Proteomes" id="UP000198771"/>
    </source>
</evidence>
<dbReference type="InterPro" id="IPR002877">
    <property type="entry name" value="RNA_MeTrfase_FtsJ_dom"/>
</dbReference>
<dbReference type="Gene3D" id="3.40.50.150">
    <property type="entry name" value="Vaccinia Virus protein VP39"/>
    <property type="match status" value="1"/>
</dbReference>
<dbReference type="PANTHER" id="PTHR32319:SF0">
    <property type="entry name" value="BACTERIAL HEMOLYSIN-LIKE PROTEIN"/>
    <property type="match status" value="1"/>
</dbReference>